<dbReference type="GO" id="GO:0034727">
    <property type="term" value="P:piecemeal microautophagy of the nucleus"/>
    <property type="evidence" value="ECO:0007669"/>
    <property type="project" value="TreeGrafter"/>
</dbReference>
<dbReference type="InterPro" id="IPR005078">
    <property type="entry name" value="Peptidase_C54"/>
</dbReference>
<evidence type="ECO:0000256" key="3">
    <source>
        <dbReference type="ARBA" id="ARBA00022448"/>
    </source>
</evidence>
<dbReference type="GO" id="GO:0004197">
    <property type="term" value="F:cysteine-type endopeptidase activity"/>
    <property type="evidence" value="ECO:0007669"/>
    <property type="project" value="TreeGrafter"/>
</dbReference>
<comment type="function">
    <text evidence="11">Cysteine protease that plays a key role in autophagy by mediating both proteolytic activation and delipidation of ATG8 family proteins.</text>
</comment>
<evidence type="ECO:0000256" key="10">
    <source>
        <dbReference type="ARBA" id="ARBA00029362"/>
    </source>
</evidence>
<reference evidence="14 15" key="1">
    <citation type="submission" date="2019-07" db="EMBL/GenBank/DDBJ databases">
        <title>Annotation for the trematode Paragonimus westermani.</title>
        <authorList>
            <person name="Choi Y.-J."/>
        </authorList>
    </citation>
    <scope>NUCLEOTIDE SEQUENCE [LARGE SCALE GENOMIC DNA]</scope>
    <source>
        <strain evidence="14">180907_Pwestermani</strain>
    </source>
</reference>
<sequence length="482" mass="53636">DTLCSTSAPVDGDLSTFADDFASRIWFTYRENFSPIGSNASDEMVSNGGLMLSGCRAAHFACQTQLADASQSKSLRGTNPLITDSEPTPLFSVSPLASELSTHNFTHRKSEKRQRSPRKLSSFTDILKTTAPNGIDRSTGTNKSRHTNHIPLSIQTSDCGWGCMIRSGQMLLAQALTTHILGRNWRLFHRKKLIATAEDCLHRDLIRWFHDCWSPAAPFSLHRLVRLSGQQPGTWFGPGSMCATLVKAVASAKDQFDVLSQIHVYYARDRVIYRREIMELARGHPVTRKLNRFHFTNHTGKYASGSMYGVNQRDILPDSLTTADKVQDPSSSVVQCSTENAIIILIPLMLGTSKHIDRMFITMICGLFTDPCCIGLIGGRPKHSLYVAGSFARELVYLDPHYTQPVVSDVSRVDFCVKSWHCTVPKTMDAAKLDPSCAVGFYCRSRSELSDLLDRLPQLLQARSLCAKSLIEIVDEEINETV</sequence>
<dbReference type="Proteomes" id="UP000699462">
    <property type="component" value="Unassembled WGS sequence"/>
</dbReference>
<feature type="non-terminal residue" evidence="14">
    <location>
        <position position="1"/>
    </location>
</feature>
<proteinExistence type="inferred from homology"/>
<comment type="similarity">
    <text evidence="2 11">Belongs to the peptidase C54 family.</text>
</comment>
<keyword evidence="8 11" id="KW-0653">Protein transport</keyword>
<accession>A0A8T0D4A6</accession>
<keyword evidence="9 11" id="KW-0072">Autophagy</keyword>
<dbReference type="EMBL" id="JTDF01021106">
    <property type="protein sequence ID" value="KAF8562276.1"/>
    <property type="molecule type" value="Genomic_DNA"/>
</dbReference>
<evidence type="ECO:0000313" key="15">
    <source>
        <dbReference type="Proteomes" id="UP000699462"/>
    </source>
</evidence>
<organism evidence="14 15">
    <name type="scientific">Paragonimus westermani</name>
    <dbReference type="NCBI Taxonomy" id="34504"/>
    <lineage>
        <taxon>Eukaryota</taxon>
        <taxon>Metazoa</taxon>
        <taxon>Spiralia</taxon>
        <taxon>Lophotrochozoa</taxon>
        <taxon>Platyhelminthes</taxon>
        <taxon>Trematoda</taxon>
        <taxon>Digenea</taxon>
        <taxon>Plagiorchiida</taxon>
        <taxon>Troglotremata</taxon>
        <taxon>Troglotrematidae</taxon>
        <taxon>Paragonimus</taxon>
    </lineage>
</organism>
<gene>
    <name evidence="14" type="ORF">P879_04810</name>
</gene>
<keyword evidence="7" id="KW-0788">Thiol protease</keyword>
<dbReference type="InterPro" id="IPR038765">
    <property type="entry name" value="Papain-like_cys_pep_sf"/>
</dbReference>
<dbReference type="OrthoDB" id="2960936at2759"/>
<dbReference type="PANTHER" id="PTHR22624:SF52">
    <property type="entry name" value="CYSTEINE PROTEASE"/>
    <property type="match status" value="1"/>
</dbReference>
<dbReference type="InterPro" id="IPR046792">
    <property type="entry name" value="Peptidase_C54_cat"/>
</dbReference>
<name>A0A8T0D4A6_9TREM</name>
<dbReference type="GO" id="GO:0005737">
    <property type="term" value="C:cytoplasm"/>
    <property type="evidence" value="ECO:0007669"/>
    <property type="project" value="UniProtKB-SubCell"/>
</dbReference>
<dbReference type="GO" id="GO:0000045">
    <property type="term" value="P:autophagosome assembly"/>
    <property type="evidence" value="ECO:0007669"/>
    <property type="project" value="TreeGrafter"/>
</dbReference>
<evidence type="ECO:0000256" key="4">
    <source>
        <dbReference type="ARBA" id="ARBA00022490"/>
    </source>
</evidence>
<evidence type="ECO:0000256" key="7">
    <source>
        <dbReference type="ARBA" id="ARBA00022807"/>
    </source>
</evidence>
<dbReference type="GO" id="GO:0000423">
    <property type="term" value="P:mitophagy"/>
    <property type="evidence" value="ECO:0007669"/>
    <property type="project" value="TreeGrafter"/>
</dbReference>
<keyword evidence="4 11" id="KW-0963">Cytoplasm</keyword>
<evidence type="ECO:0000313" key="14">
    <source>
        <dbReference type="EMBL" id="KAF8562276.1"/>
    </source>
</evidence>
<dbReference type="GO" id="GO:0019786">
    <property type="term" value="F:protein-phosphatidylethanolamide deconjugating activity"/>
    <property type="evidence" value="ECO:0007669"/>
    <property type="project" value="InterPro"/>
</dbReference>
<comment type="caution">
    <text evidence="14">The sequence shown here is derived from an EMBL/GenBank/DDBJ whole genome shotgun (WGS) entry which is preliminary data.</text>
</comment>
<evidence type="ECO:0000259" key="13">
    <source>
        <dbReference type="Pfam" id="PF03416"/>
    </source>
</evidence>
<keyword evidence="5 11" id="KW-0645">Protease</keyword>
<evidence type="ECO:0000256" key="2">
    <source>
        <dbReference type="ARBA" id="ARBA00010958"/>
    </source>
</evidence>
<evidence type="ECO:0000256" key="12">
    <source>
        <dbReference type="SAM" id="MobiDB-lite"/>
    </source>
</evidence>
<feature type="region of interest" description="Disordered" evidence="12">
    <location>
        <begin position="103"/>
        <end position="122"/>
    </location>
</feature>
<dbReference type="GO" id="GO:0035973">
    <property type="term" value="P:aggrephagy"/>
    <property type="evidence" value="ECO:0007669"/>
    <property type="project" value="TreeGrafter"/>
</dbReference>
<evidence type="ECO:0000256" key="5">
    <source>
        <dbReference type="ARBA" id="ARBA00022670"/>
    </source>
</evidence>
<evidence type="ECO:0000256" key="8">
    <source>
        <dbReference type="ARBA" id="ARBA00022927"/>
    </source>
</evidence>
<keyword evidence="3" id="KW-0813">Transport</keyword>
<dbReference type="AlphaFoldDB" id="A0A8T0D4A6"/>
<comment type="catalytic activity">
    <reaction evidence="10">
        <text>[protein]-C-terminal L-amino acid-glycyl-phosphatidylethanolamide + H2O = [protein]-C-terminal L-amino acid-glycine + a 1,2-diacyl-sn-glycero-3-phosphoethanolamine</text>
        <dbReference type="Rhea" id="RHEA:67548"/>
        <dbReference type="Rhea" id="RHEA-COMP:17323"/>
        <dbReference type="Rhea" id="RHEA-COMP:17324"/>
        <dbReference type="ChEBI" id="CHEBI:15377"/>
        <dbReference type="ChEBI" id="CHEBI:64612"/>
        <dbReference type="ChEBI" id="CHEBI:172940"/>
        <dbReference type="ChEBI" id="CHEBI:172941"/>
    </reaction>
    <physiologicalReaction direction="left-to-right" evidence="10">
        <dbReference type="Rhea" id="RHEA:67549"/>
    </physiologicalReaction>
</comment>
<keyword evidence="6 11" id="KW-0378">Hydrolase</keyword>
<dbReference type="EC" id="3.4.22.-" evidence="11"/>
<feature type="compositionally biased region" description="Basic residues" evidence="12">
    <location>
        <begin position="105"/>
        <end position="118"/>
    </location>
</feature>
<dbReference type="GO" id="GO:0016485">
    <property type="term" value="P:protein processing"/>
    <property type="evidence" value="ECO:0007669"/>
    <property type="project" value="TreeGrafter"/>
</dbReference>
<keyword evidence="15" id="KW-1185">Reference proteome</keyword>
<evidence type="ECO:0000256" key="1">
    <source>
        <dbReference type="ARBA" id="ARBA00004496"/>
    </source>
</evidence>
<evidence type="ECO:0000256" key="9">
    <source>
        <dbReference type="ARBA" id="ARBA00023006"/>
    </source>
</evidence>
<evidence type="ECO:0000256" key="11">
    <source>
        <dbReference type="RuleBase" id="RU363115"/>
    </source>
</evidence>
<dbReference type="SUPFAM" id="SSF54001">
    <property type="entry name" value="Cysteine proteinases"/>
    <property type="match status" value="1"/>
</dbReference>
<dbReference type="PANTHER" id="PTHR22624">
    <property type="entry name" value="CYSTEINE PROTEASE ATG4"/>
    <property type="match status" value="1"/>
</dbReference>
<evidence type="ECO:0000256" key="6">
    <source>
        <dbReference type="ARBA" id="ARBA00022801"/>
    </source>
</evidence>
<dbReference type="GO" id="GO:0015031">
    <property type="term" value="P:protein transport"/>
    <property type="evidence" value="ECO:0007669"/>
    <property type="project" value="UniProtKB-KW"/>
</dbReference>
<feature type="domain" description="Peptidase C54 catalytic" evidence="13">
    <location>
        <begin position="16"/>
        <end position="454"/>
    </location>
</feature>
<dbReference type="Pfam" id="PF03416">
    <property type="entry name" value="Peptidase_C54"/>
    <property type="match status" value="1"/>
</dbReference>
<comment type="subcellular location">
    <subcellularLocation>
        <location evidence="1 11">Cytoplasm</location>
    </subcellularLocation>
</comment>
<protein>
    <recommendedName>
        <fullName evidence="11">Cysteine protease</fullName>
        <ecNumber evidence="11">3.4.22.-</ecNumber>
    </recommendedName>
</protein>